<evidence type="ECO:0000313" key="1">
    <source>
        <dbReference type="EMBL" id="OUM20085.1"/>
    </source>
</evidence>
<reference evidence="1 2" key="1">
    <citation type="submission" date="2017-05" db="EMBL/GenBank/DDBJ databases">
        <title>Butyricicoccus porcorum sp. nov. a butyrate-producing bacterium from the swine intestinal tract.</title>
        <authorList>
            <person name="Trachsel J."/>
            <person name="Humphrey S."/>
            <person name="Allen H.K."/>
        </authorList>
    </citation>
    <scope>NUCLEOTIDE SEQUENCE [LARGE SCALE GENOMIC DNA]</scope>
    <source>
        <strain evidence="1">BB10</strain>
    </source>
</reference>
<evidence type="ECO:0000313" key="2">
    <source>
        <dbReference type="Proteomes" id="UP000194903"/>
    </source>
</evidence>
<organism evidence="1 2">
    <name type="scientific">Butyricicoccus porcorum</name>
    <dbReference type="NCBI Taxonomy" id="1945634"/>
    <lineage>
        <taxon>Bacteria</taxon>
        <taxon>Bacillati</taxon>
        <taxon>Bacillota</taxon>
        <taxon>Clostridia</taxon>
        <taxon>Eubacteriales</taxon>
        <taxon>Butyricicoccaceae</taxon>
        <taxon>Butyricicoccus</taxon>
    </lineage>
</organism>
<name>A0A252F2P9_9FIRM</name>
<dbReference type="OrthoDB" id="9778918at2"/>
<accession>A0A252F2P9</accession>
<dbReference type="CDD" id="cd09757">
    <property type="entry name" value="Cas8c_I-C"/>
    <property type="match status" value="1"/>
</dbReference>
<comment type="caution">
    <text evidence="1">The sequence shown here is derived from an EMBL/GenBank/DDBJ whole genome shotgun (WGS) entry which is preliminary data.</text>
</comment>
<dbReference type="EMBL" id="NHOC01000008">
    <property type="protein sequence ID" value="OUM20085.1"/>
    <property type="molecule type" value="Genomic_DNA"/>
</dbReference>
<dbReference type="InterPro" id="IPR010144">
    <property type="entry name" value="CRISPR-assoc_prot_Csd1-typ"/>
</dbReference>
<proteinExistence type="predicted"/>
<dbReference type="NCBIfam" id="TIGR01863">
    <property type="entry name" value="cas_Csd1"/>
    <property type="match status" value="1"/>
</dbReference>
<gene>
    <name evidence="1" type="ORF">CBW42_10120</name>
</gene>
<dbReference type="RefSeq" id="WP_087020869.1">
    <property type="nucleotide sequence ID" value="NZ_CP178353.1"/>
</dbReference>
<dbReference type="Proteomes" id="UP000194903">
    <property type="component" value="Unassembled WGS sequence"/>
</dbReference>
<keyword evidence="2" id="KW-1185">Reference proteome</keyword>
<dbReference type="AlphaFoldDB" id="A0A252F2P9"/>
<dbReference type="Pfam" id="PF09709">
    <property type="entry name" value="Cas_Csd1"/>
    <property type="match status" value="1"/>
</dbReference>
<sequence length="585" mass="65700">MILQALVQHYEDLAACGKVAKPGWGLAKVSYALYLNDQGEVVRIVSVKTEQQRGKKMIWAPQEMVVPAPVKRSSGVLANFLCDNSSYILGVDSKGKPKRARECLEACRELHENILSDVGHPAAQAVLAFFRSWDPEQLQTHPAFQAVQEEMDDILGNANFVFRYDGEYVHEIEEIRRAWQAYSTADDDAQLRICLVTGQFAPAAQLHPAIKGIKDAQSSGASLVSFNAPAFCSYGREQGMNAPTSQYAAFAYGTALSHLIADREHINYIGDTAVLCWVQGGEPEYQDVFGGFLFGDENNAYHAEDYHQMAHDLATGRPFDFHESRIDPERPFYVLGIAPNAARLSVRFFLRSTFGDMIRNILAHQKRLEIIRPSYDQNETLSLWRVLNETVNQNAQKKTASPVLAGELLRAILTNTPYPATLLNGVTLRIRAEHEITRGRAAIIKAYYLNQRNPNPDVPKEVLTVSLNPDSNNVYYNLGRLFSVLEDIQSKANPGINATIRDRYFNAASATPAHVFPILLNLAQKHLKKLNEGQRVYYGKQLGSITDKLGEEYPNRLTLPQQGSFQLGYYHQTQERYQKNSKEDM</sequence>
<protein>
    <submittedName>
        <fullName evidence="1">Type I-C CRISPR-associated protein Cas8c/Csd1</fullName>
    </submittedName>
</protein>